<evidence type="ECO:0000256" key="1">
    <source>
        <dbReference type="SAM" id="Phobius"/>
    </source>
</evidence>
<sequence length="69" mass="8261">MQKCTHKNINKNMLSMLKREDVKQFMIPLIDILLDKCSPYLWGLFFLLSLNIITTTVLLFLLYKKYFLC</sequence>
<proteinExistence type="predicted"/>
<protein>
    <submittedName>
        <fullName evidence="2">Uncharacterized protein</fullName>
    </submittedName>
</protein>
<feature type="transmembrane region" description="Helical" evidence="1">
    <location>
        <begin position="40"/>
        <end position="63"/>
    </location>
</feature>
<dbReference type="EMBL" id="MN740041">
    <property type="protein sequence ID" value="QHT85296.1"/>
    <property type="molecule type" value="Genomic_DNA"/>
</dbReference>
<keyword evidence="1" id="KW-0472">Membrane</keyword>
<keyword evidence="1" id="KW-1133">Transmembrane helix</keyword>
<keyword evidence="1" id="KW-0812">Transmembrane</keyword>
<evidence type="ECO:0000313" key="2">
    <source>
        <dbReference type="EMBL" id="QHT85296.1"/>
    </source>
</evidence>
<dbReference type="AlphaFoldDB" id="A0A6C0HYQ3"/>
<name>A0A6C0HYQ3_9ZZZZ</name>
<reference evidence="2" key="1">
    <citation type="journal article" date="2020" name="Nature">
        <title>Giant virus diversity and host interactions through global metagenomics.</title>
        <authorList>
            <person name="Schulz F."/>
            <person name="Roux S."/>
            <person name="Paez-Espino D."/>
            <person name="Jungbluth S."/>
            <person name="Walsh D.A."/>
            <person name="Denef V.J."/>
            <person name="McMahon K.D."/>
            <person name="Konstantinidis K.T."/>
            <person name="Eloe-Fadrosh E.A."/>
            <person name="Kyrpides N.C."/>
            <person name="Woyke T."/>
        </authorList>
    </citation>
    <scope>NUCLEOTIDE SEQUENCE</scope>
    <source>
        <strain evidence="2">GVMAG-M-3300023184-17</strain>
    </source>
</reference>
<accession>A0A6C0HYQ3</accession>
<organism evidence="2">
    <name type="scientific">viral metagenome</name>
    <dbReference type="NCBI Taxonomy" id="1070528"/>
    <lineage>
        <taxon>unclassified sequences</taxon>
        <taxon>metagenomes</taxon>
        <taxon>organismal metagenomes</taxon>
    </lineage>
</organism>